<evidence type="ECO:0000256" key="1">
    <source>
        <dbReference type="ARBA" id="ARBA00022737"/>
    </source>
</evidence>
<dbReference type="InterPro" id="IPR000357">
    <property type="entry name" value="HEAT"/>
</dbReference>
<dbReference type="GO" id="GO:0015630">
    <property type="term" value="C:microtubule cytoskeleton"/>
    <property type="evidence" value="ECO:0007669"/>
    <property type="project" value="TreeGrafter"/>
</dbReference>
<name>A0A507DKX5_9FUNG</name>
<dbReference type="PANTHER" id="PTHR23314:SF0">
    <property type="entry name" value="SPERM-ASSOCIATED ANTIGEN 6"/>
    <property type="match status" value="1"/>
</dbReference>
<dbReference type="EMBL" id="QEAP01001053">
    <property type="protein sequence ID" value="TPX52304.1"/>
    <property type="molecule type" value="Genomic_DNA"/>
</dbReference>
<dbReference type="GO" id="GO:0003341">
    <property type="term" value="P:cilium movement"/>
    <property type="evidence" value="ECO:0007669"/>
    <property type="project" value="TreeGrafter"/>
</dbReference>
<dbReference type="OrthoDB" id="7537227at2759"/>
<dbReference type="Pfam" id="PF02985">
    <property type="entry name" value="HEAT"/>
    <property type="match status" value="1"/>
</dbReference>
<dbReference type="PANTHER" id="PTHR23314">
    <property type="entry name" value="SPERM-ASSOCIATED ANTIGEN 6 ARMADILLO REPEAT-CONTAINING"/>
    <property type="match status" value="1"/>
</dbReference>
<sequence length="570" mass="60040">MKESSNAKVVLGVFETYQKQRLLFAQTVADLASRESNMDALHGAGVCQLLRPLLLDRVPAIQHAAALALGRIANYNEELAEAVVDSDIVPHLVYSLAEQNRFYKKAAAFVLRAVAKHSPELAQAVVDAGALNALVTCLEEFDPGVKESAAWALGYIARHSPDLAQAVVDAGAVPLLVLCVQEPELSLKRIAASALSDISKHSPELAQSVVDANTIPFIAPLLANPDAKLRRQVCSALSQISKHTVDLAETVVDGDLFPNVLNCLKDPDGYVRKNSATLICEIAKHTPELAQLVVNSGGLAAMVDYTSDARGNARLPGIMTLGYIAAFSETLACAVLLAKAVAPLSHALVHEPEEHVKAASAWSLGQIGRHGPDHAKALAEMGVLAKLLKVLTGGSSGGPSGPNAVAAGDEEGGSDLKMKAKRALKCILEKTLLLDALEPLLQPSTPVNVLKYVVGQFAKILPNDVAARRAFVTSGGLQRVQEIAAGLGNAGGGGAGGSGGLLNGTKMGEYIRIINECYPEEIVRYYSPGYSATLLEKIDEYSRIHDQATKLAASENVPQQQPAAAPSILA</sequence>
<dbReference type="SMART" id="SM00185">
    <property type="entry name" value="ARM"/>
    <property type="match status" value="7"/>
</dbReference>
<evidence type="ECO:0000256" key="2">
    <source>
        <dbReference type="SAM" id="MobiDB-lite"/>
    </source>
</evidence>
<dbReference type="AlphaFoldDB" id="A0A507DKX5"/>
<dbReference type="Gene3D" id="1.25.10.10">
    <property type="entry name" value="Leucine-rich Repeat Variant"/>
    <property type="match status" value="2"/>
</dbReference>
<accession>A0A507DKX5</accession>
<evidence type="ECO:0000313" key="3">
    <source>
        <dbReference type="EMBL" id="TPX52304.1"/>
    </source>
</evidence>
<protein>
    <recommendedName>
        <fullName evidence="5">Sperm-associated antigen 6</fullName>
    </recommendedName>
</protein>
<dbReference type="InterPro" id="IPR016024">
    <property type="entry name" value="ARM-type_fold"/>
</dbReference>
<keyword evidence="1" id="KW-0677">Repeat</keyword>
<comment type="caution">
    <text evidence="3">The sequence shown here is derived from an EMBL/GenBank/DDBJ whole genome shotgun (WGS) entry which is preliminary data.</text>
</comment>
<gene>
    <name evidence="3" type="ORF">CcCBS67573_g09899</name>
</gene>
<evidence type="ECO:0008006" key="5">
    <source>
        <dbReference type="Google" id="ProtNLM"/>
    </source>
</evidence>
<dbReference type="InterPro" id="IPR011989">
    <property type="entry name" value="ARM-like"/>
</dbReference>
<feature type="region of interest" description="Disordered" evidence="2">
    <location>
        <begin position="551"/>
        <end position="570"/>
    </location>
</feature>
<dbReference type="STRING" id="246404.A0A507DKX5"/>
<dbReference type="Pfam" id="PF00514">
    <property type="entry name" value="Arm"/>
    <property type="match status" value="3"/>
</dbReference>
<reference evidence="3 4" key="1">
    <citation type="journal article" date="2019" name="Sci. Rep.">
        <title>Comparative genomics of chytrid fungi reveal insights into the obligate biotrophic and pathogenic lifestyle of Synchytrium endobioticum.</title>
        <authorList>
            <person name="van de Vossenberg B.T.L.H."/>
            <person name="Warris S."/>
            <person name="Nguyen H.D.T."/>
            <person name="van Gent-Pelzer M.P.E."/>
            <person name="Joly D.L."/>
            <person name="van de Geest H.C."/>
            <person name="Bonants P.J.M."/>
            <person name="Smith D.S."/>
            <person name="Levesque C.A."/>
            <person name="van der Lee T.A.J."/>
        </authorList>
    </citation>
    <scope>NUCLEOTIDE SEQUENCE [LARGE SCALE GENOMIC DNA]</scope>
    <source>
        <strain evidence="3 4">CBS 675.73</strain>
    </source>
</reference>
<dbReference type="GO" id="GO:0008017">
    <property type="term" value="F:microtubule binding"/>
    <property type="evidence" value="ECO:0007669"/>
    <property type="project" value="TreeGrafter"/>
</dbReference>
<dbReference type="Proteomes" id="UP000320333">
    <property type="component" value="Unassembled WGS sequence"/>
</dbReference>
<organism evidence="3 4">
    <name type="scientific">Chytriomyces confervae</name>
    <dbReference type="NCBI Taxonomy" id="246404"/>
    <lineage>
        <taxon>Eukaryota</taxon>
        <taxon>Fungi</taxon>
        <taxon>Fungi incertae sedis</taxon>
        <taxon>Chytridiomycota</taxon>
        <taxon>Chytridiomycota incertae sedis</taxon>
        <taxon>Chytridiomycetes</taxon>
        <taxon>Chytridiales</taxon>
        <taxon>Chytriomycetaceae</taxon>
        <taxon>Chytriomyces</taxon>
    </lineage>
</organism>
<dbReference type="InterPro" id="IPR000225">
    <property type="entry name" value="Armadillo"/>
</dbReference>
<proteinExistence type="predicted"/>
<dbReference type="SUPFAM" id="SSF48371">
    <property type="entry name" value="ARM repeat"/>
    <property type="match status" value="1"/>
</dbReference>
<dbReference type="FunFam" id="1.25.10.10:FF:000196">
    <property type="entry name" value="Sperm associated antigen 6"/>
    <property type="match status" value="1"/>
</dbReference>
<keyword evidence="4" id="KW-1185">Reference proteome</keyword>
<evidence type="ECO:0000313" key="4">
    <source>
        <dbReference type="Proteomes" id="UP000320333"/>
    </source>
</evidence>